<dbReference type="PIRSF" id="PIRSF000876">
    <property type="entry name" value="RR_chemtxs_CheB"/>
    <property type="match status" value="1"/>
</dbReference>
<dbReference type="EC" id="3.1.1.61" evidence="5"/>
<evidence type="ECO:0000256" key="6">
    <source>
        <dbReference type="PROSITE-ProRule" id="PRU00050"/>
    </source>
</evidence>
<comment type="catalytic activity">
    <reaction evidence="4 5">
        <text>[protein]-L-glutamate 5-O-methyl ester + H2O = L-glutamyl-[protein] + methanol + H(+)</text>
        <dbReference type="Rhea" id="RHEA:23236"/>
        <dbReference type="Rhea" id="RHEA-COMP:10208"/>
        <dbReference type="Rhea" id="RHEA-COMP:10311"/>
        <dbReference type="ChEBI" id="CHEBI:15377"/>
        <dbReference type="ChEBI" id="CHEBI:15378"/>
        <dbReference type="ChEBI" id="CHEBI:17790"/>
        <dbReference type="ChEBI" id="CHEBI:29973"/>
        <dbReference type="ChEBI" id="CHEBI:82795"/>
        <dbReference type="EC" id="3.1.1.61"/>
    </reaction>
</comment>
<evidence type="ECO:0000313" key="11">
    <source>
        <dbReference type="Proteomes" id="UP001057580"/>
    </source>
</evidence>
<keyword evidence="1 5" id="KW-0963">Cytoplasm</keyword>
<comment type="catalytic activity">
    <reaction evidence="5">
        <text>L-glutaminyl-[protein] + H2O = L-glutamyl-[protein] + NH4(+)</text>
        <dbReference type="Rhea" id="RHEA:16441"/>
        <dbReference type="Rhea" id="RHEA-COMP:10207"/>
        <dbReference type="Rhea" id="RHEA-COMP:10208"/>
        <dbReference type="ChEBI" id="CHEBI:15377"/>
        <dbReference type="ChEBI" id="CHEBI:28938"/>
        <dbReference type="ChEBI" id="CHEBI:29973"/>
        <dbReference type="ChEBI" id="CHEBI:30011"/>
        <dbReference type="EC" id="3.5.1.44"/>
    </reaction>
</comment>
<comment type="subcellular location">
    <subcellularLocation>
        <location evidence="5">Cytoplasm</location>
    </subcellularLocation>
</comment>
<dbReference type="AlphaFoldDB" id="A0A9E7UD25"/>
<evidence type="ECO:0000313" key="10">
    <source>
        <dbReference type="EMBL" id="UWM56868.1"/>
    </source>
</evidence>
<keyword evidence="10" id="KW-0489">Methyltransferase</keyword>
<comment type="PTM">
    <text evidence="5">Phosphorylated by CheA. Phosphorylation of the N-terminal regulatory domain activates the methylesterase activity.</text>
</comment>
<dbReference type="GO" id="GO:0032259">
    <property type="term" value="P:methylation"/>
    <property type="evidence" value="ECO:0007669"/>
    <property type="project" value="UniProtKB-KW"/>
</dbReference>
<dbReference type="GO" id="GO:0005737">
    <property type="term" value="C:cytoplasm"/>
    <property type="evidence" value="ECO:0007669"/>
    <property type="project" value="UniProtKB-SubCell"/>
</dbReference>
<keyword evidence="2 5" id="KW-0145">Chemotaxis</keyword>
<feature type="active site" evidence="5 6">
    <location>
        <position position="277"/>
    </location>
</feature>
<dbReference type="HAMAP" id="MF_00099">
    <property type="entry name" value="CheB_chemtxs"/>
    <property type="match status" value="1"/>
</dbReference>
<feature type="domain" description="CheB-type methylesterase" evidence="9">
    <location>
        <begin position="141"/>
        <end position="335"/>
    </location>
</feature>
<feature type="domain" description="Response regulatory" evidence="8">
    <location>
        <begin position="1"/>
        <end position="107"/>
    </location>
</feature>
<dbReference type="InterPro" id="IPR001789">
    <property type="entry name" value="Sig_transdc_resp-reg_receiver"/>
</dbReference>
<dbReference type="SUPFAM" id="SSF52738">
    <property type="entry name" value="Methylesterase CheB, C-terminal domain"/>
    <property type="match status" value="1"/>
</dbReference>
<comment type="domain">
    <text evidence="5">Contains a C-terminal catalytic domain, and an N-terminal region which modulates catalytic activity.</text>
</comment>
<evidence type="ECO:0000259" key="8">
    <source>
        <dbReference type="PROSITE" id="PS50110"/>
    </source>
</evidence>
<dbReference type="EC" id="3.5.1.44" evidence="5"/>
<dbReference type="NCBIfam" id="NF001965">
    <property type="entry name" value="PRK00742.1"/>
    <property type="match status" value="1"/>
</dbReference>
<dbReference type="Proteomes" id="UP001057580">
    <property type="component" value="Chromosome"/>
</dbReference>
<dbReference type="EMBL" id="CP104003">
    <property type="protein sequence ID" value="UWM56868.1"/>
    <property type="molecule type" value="Genomic_DNA"/>
</dbReference>
<feature type="modified residue" description="4-aspartylphosphate" evidence="5 7">
    <location>
        <position position="41"/>
    </location>
</feature>
<accession>A0A9E7UD25</accession>
<proteinExistence type="inferred from homology"/>
<dbReference type="GO" id="GO:0050568">
    <property type="term" value="F:protein-glutamine glutaminase activity"/>
    <property type="evidence" value="ECO:0007669"/>
    <property type="project" value="UniProtKB-UniRule"/>
</dbReference>
<dbReference type="PROSITE" id="PS50110">
    <property type="entry name" value="RESPONSE_REGULATORY"/>
    <property type="match status" value="1"/>
</dbReference>
<evidence type="ECO:0000256" key="7">
    <source>
        <dbReference type="PROSITE-ProRule" id="PRU00169"/>
    </source>
</evidence>
<dbReference type="InterPro" id="IPR000673">
    <property type="entry name" value="Sig_transdc_resp-reg_Me-estase"/>
</dbReference>
<evidence type="ECO:0000256" key="4">
    <source>
        <dbReference type="ARBA" id="ARBA00048267"/>
    </source>
</evidence>
<dbReference type="PANTHER" id="PTHR42872:SF6">
    <property type="entry name" value="PROTEIN-GLUTAMATE METHYLESTERASE_PROTEIN-GLUTAMINE GLUTAMINASE"/>
    <property type="match status" value="1"/>
</dbReference>
<dbReference type="CDD" id="cd16432">
    <property type="entry name" value="CheB_Rec"/>
    <property type="match status" value="1"/>
</dbReference>
<dbReference type="InterPro" id="IPR011006">
    <property type="entry name" value="CheY-like_superfamily"/>
</dbReference>
<dbReference type="GO" id="GO:0008984">
    <property type="term" value="F:protein-glutamate methylesterase activity"/>
    <property type="evidence" value="ECO:0007669"/>
    <property type="project" value="UniProtKB-UniRule"/>
</dbReference>
<dbReference type="Pfam" id="PF00072">
    <property type="entry name" value="Response_reg"/>
    <property type="match status" value="1"/>
</dbReference>
<keyword evidence="11" id="KW-1185">Reference proteome</keyword>
<dbReference type="PANTHER" id="PTHR42872">
    <property type="entry name" value="PROTEIN-GLUTAMATE METHYLESTERASE/PROTEIN-GLUTAMINE GLUTAMINASE"/>
    <property type="match status" value="1"/>
</dbReference>
<dbReference type="GO" id="GO:0006935">
    <property type="term" value="P:chemotaxis"/>
    <property type="evidence" value="ECO:0007669"/>
    <property type="project" value="UniProtKB-UniRule"/>
</dbReference>
<evidence type="ECO:0000256" key="5">
    <source>
        <dbReference type="HAMAP-Rule" id="MF_00099"/>
    </source>
</evidence>
<comment type="similarity">
    <text evidence="5">Belongs to the CheB family.</text>
</comment>
<feature type="active site" evidence="5 6">
    <location>
        <position position="180"/>
    </location>
</feature>
<organism evidence="10 11">
    <name type="scientific">Salinirubellus salinus</name>
    <dbReference type="NCBI Taxonomy" id="1364945"/>
    <lineage>
        <taxon>Archaea</taxon>
        <taxon>Methanobacteriati</taxon>
        <taxon>Methanobacteriota</taxon>
        <taxon>Stenosarchaea group</taxon>
        <taxon>Halobacteria</taxon>
        <taxon>Halobacteriales</taxon>
        <taxon>Natronomonadaceae</taxon>
        <taxon>Salinirubellus</taxon>
    </lineage>
</organism>
<keyword evidence="10" id="KW-0808">Transferase</keyword>
<comment type="function">
    <text evidence="5">Involved in chemotaxis. Part of a chemotaxis signal transduction system that modulates chemotaxis in response to various stimuli. Catalyzes the demethylation of specific methylglutamate residues introduced into the chemoreceptors (methyl-accepting chemotaxis proteins or MCP) by CheR. Also mediates the irreversible deamidation of specific glutamine residues to glutamic acid.</text>
</comment>
<evidence type="ECO:0000259" key="9">
    <source>
        <dbReference type="PROSITE" id="PS50122"/>
    </source>
</evidence>
<reference evidence="10" key="1">
    <citation type="submission" date="2022-09" db="EMBL/GenBank/DDBJ databases">
        <title>Diverse halophilic archaea isolated from saline environments.</title>
        <authorList>
            <person name="Cui H.-L."/>
        </authorList>
    </citation>
    <scope>NUCLEOTIDE SEQUENCE</scope>
    <source>
        <strain evidence="10">ZS-35-S2</strain>
    </source>
</reference>
<keyword evidence="3 5" id="KW-0378">Hydrolase</keyword>
<dbReference type="SUPFAM" id="SSF52172">
    <property type="entry name" value="CheY-like"/>
    <property type="match status" value="1"/>
</dbReference>
<dbReference type="CDD" id="cd17541">
    <property type="entry name" value="REC_CheB-like"/>
    <property type="match status" value="1"/>
</dbReference>
<dbReference type="SMART" id="SM00448">
    <property type="entry name" value="REC"/>
    <property type="match status" value="1"/>
</dbReference>
<dbReference type="KEGG" id="ssai:N0B31_12610"/>
<dbReference type="GO" id="GO:0000156">
    <property type="term" value="F:phosphorelay response regulator activity"/>
    <property type="evidence" value="ECO:0007669"/>
    <property type="project" value="InterPro"/>
</dbReference>
<dbReference type="Gene3D" id="3.40.50.180">
    <property type="entry name" value="Methylesterase CheB, C-terminal domain"/>
    <property type="match status" value="1"/>
</dbReference>
<evidence type="ECO:0000256" key="1">
    <source>
        <dbReference type="ARBA" id="ARBA00022490"/>
    </source>
</evidence>
<gene>
    <name evidence="5 10" type="primary">cheB</name>
    <name evidence="10" type="ORF">N0B31_12610</name>
</gene>
<evidence type="ECO:0000256" key="3">
    <source>
        <dbReference type="ARBA" id="ARBA00022801"/>
    </source>
</evidence>
<dbReference type="Gene3D" id="3.40.50.2300">
    <property type="match status" value="1"/>
</dbReference>
<keyword evidence="5 7" id="KW-0597">Phosphoprotein</keyword>
<dbReference type="InterPro" id="IPR008248">
    <property type="entry name" value="CheB-like"/>
</dbReference>
<dbReference type="GO" id="GO:0008168">
    <property type="term" value="F:methyltransferase activity"/>
    <property type="evidence" value="ECO:0007669"/>
    <property type="project" value="UniProtKB-KW"/>
</dbReference>
<evidence type="ECO:0000256" key="2">
    <source>
        <dbReference type="ARBA" id="ARBA00022500"/>
    </source>
</evidence>
<sequence length="338" mass="34365">MRSLVVETLREADVEVVATAADGHEAVAAVADHDPDVVTMDVEMPRMDGVTATAQIVRETPTPVLLVSAHTTEGAEVTLEGLSKGAADFTPKPDPDRGGVGAFRRELTEKVPAVASVDATSLVPSETATPTPATRAPAQRSYVADPVLVVGASTGGPAVVERLFADLPRAADLRVLVVQHMPDGFTARFAERLDAAGPYDVSEAGDGDRIGGGEALVAPGGSHLAVRRNAGGRLRVALDDGPRVNNVRPAVDVTMASAARRVEDPLVGVVLTGMGGDGTDGLRAMKRAGARTLAQDEATAAVFGMPRRAIGAGVVDRVVPADGVAGAVAAAVTSGGGD</sequence>
<dbReference type="PROSITE" id="PS50122">
    <property type="entry name" value="CHEB"/>
    <property type="match status" value="1"/>
</dbReference>
<feature type="active site" evidence="5 6">
    <location>
        <position position="153"/>
    </location>
</feature>
<protein>
    <recommendedName>
        <fullName evidence="5">Protein-glutamate methylesterase/protein-glutamine glutaminase</fullName>
        <ecNumber evidence="5">3.1.1.61</ecNumber>
        <ecNumber evidence="5">3.5.1.44</ecNumber>
    </recommendedName>
</protein>
<dbReference type="InterPro" id="IPR035909">
    <property type="entry name" value="CheB_C"/>
</dbReference>
<name>A0A9E7UD25_9EURY</name>
<dbReference type="Pfam" id="PF01339">
    <property type="entry name" value="CheB_methylest"/>
    <property type="match status" value="1"/>
</dbReference>